<accession>A0AAE0ETA4</accession>
<dbReference type="Gene3D" id="2.160.20.10">
    <property type="entry name" value="Single-stranded right-handed beta-helix, Pectin lyase-like"/>
    <property type="match status" value="1"/>
</dbReference>
<evidence type="ECO:0000256" key="1">
    <source>
        <dbReference type="ARBA" id="ARBA00022737"/>
    </source>
</evidence>
<evidence type="ECO:0000259" key="2">
    <source>
        <dbReference type="Pfam" id="PF13229"/>
    </source>
</evidence>
<gene>
    <name evidence="3" type="ORF">CYMTET_51831</name>
</gene>
<keyword evidence="4" id="KW-1185">Reference proteome</keyword>
<dbReference type="SMART" id="SM00710">
    <property type="entry name" value="PbH1"/>
    <property type="match status" value="6"/>
</dbReference>
<dbReference type="InterPro" id="IPR012334">
    <property type="entry name" value="Pectin_lyas_fold"/>
</dbReference>
<organism evidence="3 4">
    <name type="scientific">Cymbomonas tetramitiformis</name>
    <dbReference type="NCBI Taxonomy" id="36881"/>
    <lineage>
        <taxon>Eukaryota</taxon>
        <taxon>Viridiplantae</taxon>
        <taxon>Chlorophyta</taxon>
        <taxon>Pyramimonadophyceae</taxon>
        <taxon>Pyramimonadales</taxon>
        <taxon>Pyramimonadaceae</taxon>
        <taxon>Cymbomonas</taxon>
    </lineage>
</organism>
<dbReference type="EMBL" id="LGRX02034323">
    <property type="protein sequence ID" value="KAK3238135.1"/>
    <property type="molecule type" value="Genomic_DNA"/>
</dbReference>
<dbReference type="PANTHER" id="PTHR22990">
    <property type="entry name" value="F-BOX ONLY PROTEIN"/>
    <property type="match status" value="1"/>
</dbReference>
<dbReference type="PANTHER" id="PTHR22990:SF15">
    <property type="entry name" value="F-BOX ONLY PROTEIN 10"/>
    <property type="match status" value="1"/>
</dbReference>
<comment type="caution">
    <text evidence="3">The sequence shown here is derived from an EMBL/GenBank/DDBJ whole genome shotgun (WGS) entry which is preliminary data.</text>
</comment>
<proteinExistence type="predicted"/>
<sequence length="332" mass="34503">MKRPRRHLHTRVVSLRRALRREDVTKRSRRQSFSNLLMTVHVVSHGTVSAAIRAAAEGDIVELSPGIYNESVLFDKLVHLRAAPSPPAENPPPVVIKGIDGAPAVSISGAAYKGGSLRGLTLASGDQGAGEEEAGAALQCVVLCSGGLAAGEAEQFEIRGCRVEGGKANAAGVHIIGADVRVALTDTTVKNTGGWGVLCAGGGIAILSKCELLENTRSGCRVEADGHVTLVRTRVCGNAVGVDIEGGAALTDCVVVENTGDGIVLRGVCNPTVESTQVSGNGRNGVAVYGHARGNFDSCDIWANTDGIAVAEWGNSMFRNTKVFDNEESGIE</sequence>
<dbReference type="Proteomes" id="UP001190700">
    <property type="component" value="Unassembled WGS sequence"/>
</dbReference>
<reference evidence="3 4" key="1">
    <citation type="journal article" date="2015" name="Genome Biol. Evol.">
        <title>Comparative Genomics of a Bacterivorous Green Alga Reveals Evolutionary Causalities and Consequences of Phago-Mixotrophic Mode of Nutrition.</title>
        <authorList>
            <person name="Burns J.A."/>
            <person name="Paasch A."/>
            <person name="Narechania A."/>
            <person name="Kim E."/>
        </authorList>
    </citation>
    <scope>NUCLEOTIDE SEQUENCE [LARGE SCALE GENOMIC DNA]</scope>
    <source>
        <strain evidence="3 4">PLY_AMNH</strain>
    </source>
</reference>
<protein>
    <recommendedName>
        <fullName evidence="2">Right handed beta helix domain-containing protein</fullName>
    </recommendedName>
</protein>
<feature type="non-terminal residue" evidence="3">
    <location>
        <position position="332"/>
    </location>
</feature>
<evidence type="ECO:0000313" key="3">
    <source>
        <dbReference type="EMBL" id="KAK3238135.1"/>
    </source>
</evidence>
<dbReference type="Pfam" id="PF13229">
    <property type="entry name" value="Beta_helix"/>
    <property type="match status" value="1"/>
</dbReference>
<feature type="domain" description="Right handed beta helix" evidence="2">
    <location>
        <begin position="242"/>
        <end position="331"/>
    </location>
</feature>
<evidence type="ECO:0000313" key="4">
    <source>
        <dbReference type="Proteomes" id="UP001190700"/>
    </source>
</evidence>
<dbReference type="AlphaFoldDB" id="A0AAE0ETA4"/>
<name>A0AAE0ETA4_9CHLO</name>
<dbReference type="InterPro" id="IPR051550">
    <property type="entry name" value="SCF-Subunits/Alg-Epimerases"/>
</dbReference>
<dbReference type="InterPro" id="IPR011050">
    <property type="entry name" value="Pectin_lyase_fold/virulence"/>
</dbReference>
<dbReference type="InterPro" id="IPR039448">
    <property type="entry name" value="Beta_helix"/>
</dbReference>
<keyword evidence="1" id="KW-0677">Repeat</keyword>
<dbReference type="InterPro" id="IPR006626">
    <property type="entry name" value="PbH1"/>
</dbReference>
<dbReference type="SUPFAM" id="SSF51126">
    <property type="entry name" value="Pectin lyase-like"/>
    <property type="match status" value="1"/>
</dbReference>